<protein>
    <submittedName>
        <fullName evidence="2">Uncharacterized protein</fullName>
    </submittedName>
</protein>
<feature type="compositionally biased region" description="Pro residues" evidence="1">
    <location>
        <begin position="36"/>
        <end position="45"/>
    </location>
</feature>
<name>A0A6J4UX39_9BACT</name>
<feature type="non-terminal residue" evidence="2">
    <location>
        <position position="45"/>
    </location>
</feature>
<feature type="non-terminal residue" evidence="2">
    <location>
        <position position="1"/>
    </location>
</feature>
<reference evidence="2" key="1">
    <citation type="submission" date="2020-02" db="EMBL/GenBank/DDBJ databases">
        <authorList>
            <person name="Meier V. D."/>
        </authorList>
    </citation>
    <scope>NUCLEOTIDE SEQUENCE</scope>
    <source>
        <strain evidence="2">AVDCRST_MAG49</strain>
    </source>
</reference>
<feature type="region of interest" description="Disordered" evidence="1">
    <location>
        <begin position="1"/>
        <end position="45"/>
    </location>
</feature>
<accession>A0A6J4UX39</accession>
<dbReference type="EMBL" id="CADCWG010000156">
    <property type="protein sequence ID" value="CAA9559228.1"/>
    <property type="molecule type" value="Genomic_DNA"/>
</dbReference>
<gene>
    <name evidence="2" type="ORF">AVDCRST_MAG49-2407</name>
</gene>
<organism evidence="2">
    <name type="scientific">uncultured Thermomicrobiales bacterium</name>
    <dbReference type="NCBI Taxonomy" id="1645740"/>
    <lineage>
        <taxon>Bacteria</taxon>
        <taxon>Pseudomonadati</taxon>
        <taxon>Thermomicrobiota</taxon>
        <taxon>Thermomicrobia</taxon>
        <taxon>Thermomicrobiales</taxon>
        <taxon>environmental samples</taxon>
    </lineage>
</organism>
<evidence type="ECO:0000256" key="1">
    <source>
        <dbReference type="SAM" id="MobiDB-lite"/>
    </source>
</evidence>
<sequence>CAATSNAGSRASPTGSSASVLSPLETTNSPTAMHPSAPPPACAGG</sequence>
<dbReference type="AlphaFoldDB" id="A0A6J4UX39"/>
<evidence type="ECO:0000313" key="2">
    <source>
        <dbReference type="EMBL" id="CAA9559228.1"/>
    </source>
</evidence>
<proteinExistence type="predicted"/>
<feature type="compositionally biased region" description="Polar residues" evidence="1">
    <location>
        <begin position="1"/>
        <end position="31"/>
    </location>
</feature>